<keyword evidence="10" id="KW-1185">Reference proteome</keyword>
<feature type="transmembrane region" description="Helical" evidence="7">
    <location>
        <begin position="148"/>
        <end position="171"/>
    </location>
</feature>
<name>A0A6L8V100_9BACL</name>
<protein>
    <submittedName>
        <fullName evidence="9">MFS transporter</fullName>
    </submittedName>
</protein>
<evidence type="ECO:0000256" key="4">
    <source>
        <dbReference type="ARBA" id="ARBA00022692"/>
    </source>
</evidence>
<feature type="transmembrane region" description="Helical" evidence="7">
    <location>
        <begin position="114"/>
        <end position="136"/>
    </location>
</feature>
<comment type="caution">
    <text evidence="9">The sequence shown here is derived from an EMBL/GenBank/DDBJ whole genome shotgun (WGS) entry which is preliminary data.</text>
</comment>
<dbReference type="Proteomes" id="UP000481087">
    <property type="component" value="Unassembled WGS sequence"/>
</dbReference>
<feature type="domain" description="Major facilitator superfamily (MFS) profile" evidence="8">
    <location>
        <begin position="23"/>
        <end position="402"/>
    </location>
</feature>
<dbReference type="AlphaFoldDB" id="A0A6L8V100"/>
<dbReference type="RefSeq" id="WP_161408281.1">
    <property type="nucleotide sequence ID" value="NZ_WTUZ01000021.1"/>
</dbReference>
<feature type="transmembrane region" description="Helical" evidence="7">
    <location>
        <begin position="52"/>
        <end position="77"/>
    </location>
</feature>
<dbReference type="SUPFAM" id="SSF103473">
    <property type="entry name" value="MFS general substrate transporter"/>
    <property type="match status" value="1"/>
</dbReference>
<dbReference type="PROSITE" id="PS50850">
    <property type="entry name" value="MFS"/>
    <property type="match status" value="1"/>
</dbReference>
<dbReference type="InterPro" id="IPR011701">
    <property type="entry name" value="MFS"/>
</dbReference>
<dbReference type="GO" id="GO:0022857">
    <property type="term" value="F:transmembrane transporter activity"/>
    <property type="evidence" value="ECO:0007669"/>
    <property type="project" value="InterPro"/>
</dbReference>
<feature type="transmembrane region" description="Helical" evidence="7">
    <location>
        <begin position="286"/>
        <end position="305"/>
    </location>
</feature>
<organism evidence="9 10">
    <name type="scientific">Paenibacillus silvestris</name>
    <dbReference type="NCBI Taxonomy" id="2606219"/>
    <lineage>
        <taxon>Bacteria</taxon>
        <taxon>Bacillati</taxon>
        <taxon>Bacillota</taxon>
        <taxon>Bacilli</taxon>
        <taxon>Bacillales</taxon>
        <taxon>Paenibacillaceae</taxon>
        <taxon>Paenibacillus</taxon>
    </lineage>
</organism>
<feature type="transmembrane region" description="Helical" evidence="7">
    <location>
        <begin position="222"/>
        <end position="242"/>
    </location>
</feature>
<evidence type="ECO:0000256" key="2">
    <source>
        <dbReference type="ARBA" id="ARBA00022448"/>
    </source>
</evidence>
<feature type="transmembrane region" description="Helical" evidence="7">
    <location>
        <begin position="254"/>
        <end position="274"/>
    </location>
</feature>
<dbReference type="InterPro" id="IPR036259">
    <property type="entry name" value="MFS_trans_sf"/>
</dbReference>
<dbReference type="CDD" id="cd17324">
    <property type="entry name" value="MFS_NepI_like"/>
    <property type="match status" value="1"/>
</dbReference>
<keyword evidence="4 7" id="KW-0812">Transmembrane</keyword>
<comment type="subcellular location">
    <subcellularLocation>
        <location evidence="1">Cell membrane</location>
        <topology evidence="1">Multi-pass membrane protein</topology>
    </subcellularLocation>
</comment>
<proteinExistence type="predicted"/>
<dbReference type="EMBL" id="WTUZ01000021">
    <property type="protein sequence ID" value="MZQ84143.1"/>
    <property type="molecule type" value="Genomic_DNA"/>
</dbReference>
<evidence type="ECO:0000313" key="9">
    <source>
        <dbReference type="EMBL" id="MZQ84143.1"/>
    </source>
</evidence>
<evidence type="ECO:0000256" key="5">
    <source>
        <dbReference type="ARBA" id="ARBA00022989"/>
    </source>
</evidence>
<accession>A0A6L8V100</accession>
<feature type="transmembrane region" description="Helical" evidence="7">
    <location>
        <begin position="350"/>
        <end position="369"/>
    </location>
</feature>
<dbReference type="Gene3D" id="1.20.1250.20">
    <property type="entry name" value="MFS general substrate transporter like domains"/>
    <property type="match status" value="1"/>
</dbReference>
<keyword evidence="2" id="KW-0813">Transport</keyword>
<feature type="transmembrane region" description="Helical" evidence="7">
    <location>
        <begin position="177"/>
        <end position="201"/>
    </location>
</feature>
<dbReference type="InterPro" id="IPR020846">
    <property type="entry name" value="MFS_dom"/>
</dbReference>
<sequence length="407" mass="42688">MSQTIAPSASIQKKDKLHTGKWALLALAISAFGIGTTEFVPVGLLASVADDLHIGITLAGLLISGYAIGVALGAPILTALTNRMNRKTLLMLLMVIFIVGNVAAALSTSFSFLLVARFITAFSHGVFFSIGATIAVQLVPPEKKASAIALMFTGLTVATVTGVPLGTFIGQTLGWRATFWGVALLGVIAIIASAALIPKNLKQSPPAKFSDMIRLVTNSRLILGYAITALGYGGTFVAFTYLTPILQDVTGLNTRVISIVLLVYGVAVAIGNSVGGKWANHNPLRALFWMFIVHAAILILLTFMLPFKVAGLIGIFLMGLLAFMNVPGLQLNIVQLAEKYVPSAVDVASALNIAAFNIGIALGSLIGGVVVDSIGLKHTPWIGGLMVLVAVILTGVSAKLEKRKMQE</sequence>
<gene>
    <name evidence="9" type="ORF">GQF01_18670</name>
</gene>
<dbReference type="PANTHER" id="PTHR43124:SF8">
    <property type="entry name" value="INNER MEMBRANE TRANSPORT PROTEIN YDHP"/>
    <property type="match status" value="1"/>
</dbReference>
<dbReference type="GO" id="GO:0005886">
    <property type="term" value="C:plasma membrane"/>
    <property type="evidence" value="ECO:0007669"/>
    <property type="project" value="UniProtKB-SubCell"/>
</dbReference>
<feature type="transmembrane region" description="Helical" evidence="7">
    <location>
        <begin position="381"/>
        <end position="400"/>
    </location>
</feature>
<evidence type="ECO:0000259" key="8">
    <source>
        <dbReference type="PROSITE" id="PS50850"/>
    </source>
</evidence>
<evidence type="ECO:0000256" key="1">
    <source>
        <dbReference type="ARBA" id="ARBA00004651"/>
    </source>
</evidence>
<evidence type="ECO:0000256" key="7">
    <source>
        <dbReference type="SAM" id="Phobius"/>
    </source>
</evidence>
<dbReference type="Pfam" id="PF07690">
    <property type="entry name" value="MFS_1"/>
    <property type="match status" value="1"/>
</dbReference>
<evidence type="ECO:0000313" key="10">
    <source>
        <dbReference type="Proteomes" id="UP000481087"/>
    </source>
</evidence>
<evidence type="ECO:0000256" key="3">
    <source>
        <dbReference type="ARBA" id="ARBA00022475"/>
    </source>
</evidence>
<keyword evidence="5 7" id="KW-1133">Transmembrane helix</keyword>
<feature type="transmembrane region" description="Helical" evidence="7">
    <location>
        <begin position="22"/>
        <end position="46"/>
    </location>
</feature>
<keyword evidence="3" id="KW-1003">Cell membrane</keyword>
<evidence type="ECO:0000256" key="6">
    <source>
        <dbReference type="ARBA" id="ARBA00023136"/>
    </source>
</evidence>
<dbReference type="InterPro" id="IPR050189">
    <property type="entry name" value="MFS_Efflux_Transporters"/>
</dbReference>
<feature type="transmembrane region" description="Helical" evidence="7">
    <location>
        <begin position="89"/>
        <end position="108"/>
    </location>
</feature>
<reference evidence="9 10" key="1">
    <citation type="submission" date="2019-12" db="EMBL/GenBank/DDBJ databases">
        <title>Paenibacillus sp. nov. sp. isolated from soil.</title>
        <authorList>
            <person name="Kim J."/>
            <person name="Jeong S.E."/>
            <person name="Jung H.S."/>
            <person name="Jeon C.O."/>
        </authorList>
    </citation>
    <scope>NUCLEOTIDE SEQUENCE [LARGE SCALE GENOMIC DNA]</scope>
    <source>
        <strain evidence="9 10">5J-6</strain>
    </source>
</reference>
<keyword evidence="6 7" id="KW-0472">Membrane</keyword>
<dbReference type="PANTHER" id="PTHR43124">
    <property type="entry name" value="PURINE EFFLUX PUMP PBUE"/>
    <property type="match status" value="1"/>
</dbReference>
<feature type="transmembrane region" description="Helical" evidence="7">
    <location>
        <begin position="311"/>
        <end position="329"/>
    </location>
</feature>